<evidence type="ECO:0000313" key="2">
    <source>
        <dbReference type="EMBL" id="KAH8025779.1"/>
    </source>
</evidence>
<dbReference type="Proteomes" id="UP000821866">
    <property type="component" value="Unassembled WGS sequence"/>
</dbReference>
<evidence type="ECO:0000256" key="1">
    <source>
        <dbReference type="SAM" id="MobiDB-lite"/>
    </source>
</evidence>
<reference evidence="2" key="1">
    <citation type="journal article" date="2020" name="Cell">
        <title>Large-Scale Comparative Analyses of Tick Genomes Elucidate Their Genetic Diversity and Vector Capacities.</title>
        <authorList>
            <consortium name="Tick Genome and Microbiome Consortium (TIGMIC)"/>
            <person name="Jia N."/>
            <person name="Wang J."/>
            <person name="Shi W."/>
            <person name="Du L."/>
            <person name="Sun Y."/>
            <person name="Zhan W."/>
            <person name="Jiang J.F."/>
            <person name="Wang Q."/>
            <person name="Zhang B."/>
            <person name="Ji P."/>
            <person name="Bell-Sakyi L."/>
            <person name="Cui X.M."/>
            <person name="Yuan T.T."/>
            <person name="Jiang B.G."/>
            <person name="Yang W.F."/>
            <person name="Lam T.T."/>
            <person name="Chang Q.C."/>
            <person name="Ding S.J."/>
            <person name="Wang X.J."/>
            <person name="Zhu J.G."/>
            <person name="Ruan X.D."/>
            <person name="Zhao L."/>
            <person name="Wei J.T."/>
            <person name="Ye R.Z."/>
            <person name="Que T.C."/>
            <person name="Du C.H."/>
            <person name="Zhou Y.H."/>
            <person name="Cheng J.X."/>
            <person name="Dai P.F."/>
            <person name="Guo W.B."/>
            <person name="Han X.H."/>
            <person name="Huang E.J."/>
            <person name="Li L.F."/>
            <person name="Wei W."/>
            <person name="Gao Y.C."/>
            <person name="Liu J.Z."/>
            <person name="Shao H.Z."/>
            <person name="Wang X."/>
            <person name="Wang C.C."/>
            <person name="Yang T.C."/>
            <person name="Huo Q.B."/>
            <person name="Li W."/>
            <person name="Chen H.Y."/>
            <person name="Chen S.E."/>
            <person name="Zhou L.G."/>
            <person name="Ni X.B."/>
            <person name="Tian J.H."/>
            <person name="Sheng Y."/>
            <person name="Liu T."/>
            <person name="Pan Y.S."/>
            <person name="Xia L.Y."/>
            <person name="Li J."/>
            <person name="Zhao F."/>
            <person name="Cao W.C."/>
        </authorList>
    </citation>
    <scope>NUCLEOTIDE SEQUENCE</scope>
    <source>
        <strain evidence="2">Rmic-2018</strain>
    </source>
</reference>
<name>A0A9J6DUE8_RHIMP</name>
<gene>
    <name evidence="2" type="ORF">HPB51_011457</name>
</gene>
<dbReference type="VEuPathDB" id="VectorBase:LOC119185017"/>
<feature type="compositionally biased region" description="Low complexity" evidence="1">
    <location>
        <begin position="125"/>
        <end position="151"/>
    </location>
</feature>
<dbReference type="EMBL" id="JABSTU010000007">
    <property type="protein sequence ID" value="KAH8025779.1"/>
    <property type="molecule type" value="Genomic_DNA"/>
</dbReference>
<feature type="region of interest" description="Disordered" evidence="1">
    <location>
        <begin position="111"/>
        <end position="233"/>
    </location>
</feature>
<dbReference type="AlphaFoldDB" id="A0A9J6DUE8"/>
<keyword evidence="3" id="KW-1185">Reference proteome</keyword>
<evidence type="ECO:0000313" key="3">
    <source>
        <dbReference type="Proteomes" id="UP000821866"/>
    </source>
</evidence>
<accession>A0A9J6DUE8</accession>
<protein>
    <submittedName>
        <fullName evidence="2">Uncharacterized protein</fullName>
    </submittedName>
</protein>
<reference evidence="2" key="2">
    <citation type="submission" date="2021-09" db="EMBL/GenBank/DDBJ databases">
        <authorList>
            <person name="Jia N."/>
            <person name="Wang J."/>
            <person name="Shi W."/>
            <person name="Du L."/>
            <person name="Sun Y."/>
            <person name="Zhan W."/>
            <person name="Jiang J."/>
            <person name="Wang Q."/>
            <person name="Zhang B."/>
            <person name="Ji P."/>
            <person name="Sakyi L.B."/>
            <person name="Cui X."/>
            <person name="Yuan T."/>
            <person name="Jiang B."/>
            <person name="Yang W."/>
            <person name="Lam T.T.-Y."/>
            <person name="Chang Q."/>
            <person name="Ding S."/>
            <person name="Wang X."/>
            <person name="Zhu J."/>
            <person name="Ruan X."/>
            <person name="Zhao L."/>
            <person name="Wei J."/>
            <person name="Que T."/>
            <person name="Du C."/>
            <person name="Cheng J."/>
            <person name="Dai P."/>
            <person name="Han X."/>
            <person name="Huang E."/>
            <person name="Gao Y."/>
            <person name="Liu J."/>
            <person name="Shao H."/>
            <person name="Ye R."/>
            <person name="Li L."/>
            <person name="Wei W."/>
            <person name="Wang X."/>
            <person name="Wang C."/>
            <person name="Huo Q."/>
            <person name="Li W."/>
            <person name="Guo W."/>
            <person name="Chen H."/>
            <person name="Chen S."/>
            <person name="Zhou L."/>
            <person name="Zhou L."/>
            <person name="Ni X."/>
            <person name="Tian J."/>
            <person name="Zhou Y."/>
            <person name="Sheng Y."/>
            <person name="Liu T."/>
            <person name="Pan Y."/>
            <person name="Xia L."/>
            <person name="Li J."/>
            <person name="Zhao F."/>
            <person name="Cao W."/>
        </authorList>
    </citation>
    <scope>NUCLEOTIDE SEQUENCE</scope>
    <source>
        <strain evidence="2">Rmic-2018</strain>
        <tissue evidence="2">Larvae</tissue>
    </source>
</reference>
<comment type="caution">
    <text evidence="2">The sequence shown here is derived from an EMBL/GenBank/DDBJ whole genome shotgun (WGS) entry which is preliminary data.</text>
</comment>
<feature type="compositionally biased region" description="Polar residues" evidence="1">
    <location>
        <begin position="203"/>
        <end position="228"/>
    </location>
</feature>
<sequence length="329" mass="34937">MGIASAACLGSDKGCEGNFRPATTSSLVSRKHVFPMTVVHLVGLTGGGVVVVSSSHSSSLVDREASSVTRRQTAAATILGTPAILQNRSPCLETGIQANSSNEVGYLKKTECELSPSPQKSDAASSGSSPITETSSPTSSSSWSHNTPTSSLNTFIEESSPEQKEQGSSSPLVTDDRGTSGKAALSTPQAEGEKQVFLLVPSTPLSRPSNQLCRDVNKSSASRETQSRPLARNSCVLGPPRNHFLHCHPQGLQMALNSANHRFLPPTHGRRTRNTKTRGFNPKIYPTLSATCEPWVHFPAGDHPLQANRQEKLLSVCDTRGNLRAISGS</sequence>
<proteinExistence type="predicted"/>
<organism evidence="2 3">
    <name type="scientific">Rhipicephalus microplus</name>
    <name type="common">Cattle tick</name>
    <name type="synonym">Boophilus microplus</name>
    <dbReference type="NCBI Taxonomy" id="6941"/>
    <lineage>
        <taxon>Eukaryota</taxon>
        <taxon>Metazoa</taxon>
        <taxon>Ecdysozoa</taxon>
        <taxon>Arthropoda</taxon>
        <taxon>Chelicerata</taxon>
        <taxon>Arachnida</taxon>
        <taxon>Acari</taxon>
        <taxon>Parasitiformes</taxon>
        <taxon>Ixodida</taxon>
        <taxon>Ixodoidea</taxon>
        <taxon>Ixodidae</taxon>
        <taxon>Rhipicephalinae</taxon>
        <taxon>Rhipicephalus</taxon>
        <taxon>Boophilus</taxon>
    </lineage>
</organism>